<gene>
    <name evidence="11" type="ORF">SAMN05216464_11192</name>
</gene>
<comment type="subcellular location">
    <subcellularLocation>
        <location evidence="1 7">Cytoplasm</location>
    </subcellularLocation>
</comment>
<evidence type="ECO:0000256" key="7">
    <source>
        <dbReference type="PIRNR" id="PIRNR004682"/>
    </source>
</evidence>
<dbReference type="NCBIfam" id="TIGR01656">
    <property type="entry name" value="Histidinol-ppas"/>
    <property type="match status" value="1"/>
</dbReference>
<sequence length="187" mass="20279">MNKAVFLDKDGTLIDDIPYNVNPALIALSKNSQTGLKSLLGAGYLLVVISNQSGVARGFFTERALSSVKNKLNELLGKSGIKLSGFYYCPHHPAGINPGYSIDCDCRKPKPGLIQTAAGELNIDLEKSWMIGDILNDVEAGARAGCKTILIDNGNETEWTDGDYRTPNQKVNNINDAAAYILNQQYV</sequence>
<dbReference type="InterPro" id="IPR006543">
    <property type="entry name" value="Histidinol-phos"/>
</dbReference>
<dbReference type="RefSeq" id="WP_091152436.1">
    <property type="nucleotide sequence ID" value="NZ_FNAI01000011.1"/>
</dbReference>
<dbReference type="GO" id="GO:0005975">
    <property type="term" value="P:carbohydrate metabolic process"/>
    <property type="evidence" value="ECO:0007669"/>
    <property type="project" value="InterPro"/>
</dbReference>
<feature type="binding site" evidence="10">
    <location>
        <position position="106"/>
    </location>
    <ligand>
        <name>Zn(2+)</name>
        <dbReference type="ChEBI" id="CHEBI:29105"/>
    </ligand>
</feature>
<evidence type="ECO:0000256" key="1">
    <source>
        <dbReference type="ARBA" id="ARBA00004496"/>
    </source>
</evidence>
<keyword evidence="10" id="KW-0862">Zinc</keyword>
<comment type="similarity">
    <text evidence="7">Belongs to the gmhB family.</text>
</comment>
<evidence type="ECO:0000256" key="2">
    <source>
        <dbReference type="ARBA" id="ARBA00022490"/>
    </source>
</evidence>
<feature type="site" description="Stabilizes the phosphoryl group" evidence="9">
    <location>
        <position position="108"/>
    </location>
</feature>
<dbReference type="GO" id="GO:0016791">
    <property type="term" value="F:phosphatase activity"/>
    <property type="evidence" value="ECO:0007669"/>
    <property type="project" value="InterPro"/>
</dbReference>
<accession>A0A1G7H7I6</accession>
<dbReference type="EMBL" id="FNAI01000011">
    <property type="protein sequence ID" value="SDE96293.1"/>
    <property type="molecule type" value="Genomic_DNA"/>
</dbReference>
<dbReference type="CDD" id="cd07503">
    <property type="entry name" value="HAD_HisB-N"/>
    <property type="match status" value="1"/>
</dbReference>
<dbReference type="InterPro" id="IPR023214">
    <property type="entry name" value="HAD_sf"/>
</dbReference>
<comment type="cofactor">
    <cofactor evidence="10">
        <name>Mg(2+)</name>
        <dbReference type="ChEBI" id="CHEBI:18420"/>
    </cofactor>
</comment>
<keyword evidence="2 7" id="KW-0963">Cytoplasm</keyword>
<evidence type="ECO:0000256" key="6">
    <source>
        <dbReference type="ARBA" id="ARBA00031828"/>
    </source>
</evidence>
<feature type="binding site" evidence="10">
    <location>
        <position position="8"/>
    </location>
    <ligand>
        <name>Mg(2+)</name>
        <dbReference type="ChEBI" id="CHEBI:18420"/>
    </ligand>
</feature>
<organism evidence="11 12">
    <name type="scientific">Mucilaginibacter pineti</name>
    <dbReference type="NCBI Taxonomy" id="1391627"/>
    <lineage>
        <taxon>Bacteria</taxon>
        <taxon>Pseudomonadati</taxon>
        <taxon>Bacteroidota</taxon>
        <taxon>Sphingobacteriia</taxon>
        <taxon>Sphingobacteriales</taxon>
        <taxon>Sphingobacteriaceae</taxon>
        <taxon>Mucilaginibacter</taxon>
    </lineage>
</organism>
<keyword evidence="4 7" id="KW-0378">Hydrolase</keyword>
<dbReference type="PANTHER" id="PTHR42891:SF1">
    <property type="entry name" value="D-GLYCERO-BETA-D-MANNO-HEPTOSE-1,7-BISPHOSPHATE 7-PHOSPHATASE"/>
    <property type="match status" value="1"/>
</dbReference>
<feature type="binding site" evidence="10">
    <location>
        <position position="91"/>
    </location>
    <ligand>
        <name>Zn(2+)</name>
        <dbReference type="ChEBI" id="CHEBI:29105"/>
    </ligand>
</feature>
<feature type="active site" description="Nucleophile" evidence="8">
    <location>
        <position position="8"/>
    </location>
</feature>
<proteinExistence type="inferred from homology"/>
<dbReference type="InterPro" id="IPR006549">
    <property type="entry name" value="HAD-SF_hydro_IIIA"/>
</dbReference>
<feature type="active site" description="Proton donor" evidence="8">
    <location>
        <position position="10"/>
    </location>
</feature>
<dbReference type="GO" id="GO:0046872">
    <property type="term" value="F:metal ion binding"/>
    <property type="evidence" value="ECO:0007669"/>
    <property type="project" value="UniProtKB-KW"/>
</dbReference>
<feature type="site" description="Contributes to substrate recognition" evidence="9">
    <location>
        <position position="107"/>
    </location>
</feature>
<evidence type="ECO:0000256" key="3">
    <source>
        <dbReference type="ARBA" id="ARBA00022723"/>
    </source>
</evidence>
<keyword evidence="10" id="KW-0460">Magnesium</keyword>
<dbReference type="PIRSF" id="PIRSF004682">
    <property type="entry name" value="GmhB"/>
    <property type="match status" value="1"/>
</dbReference>
<dbReference type="NCBIfam" id="TIGR01662">
    <property type="entry name" value="HAD-SF-IIIA"/>
    <property type="match status" value="1"/>
</dbReference>
<protein>
    <recommendedName>
        <fullName evidence="6 7">D,D-heptose 1,7-bisphosphate phosphatase</fullName>
        <ecNumber evidence="7">3.1.3.-</ecNumber>
    </recommendedName>
</protein>
<evidence type="ECO:0000256" key="5">
    <source>
        <dbReference type="ARBA" id="ARBA00023277"/>
    </source>
</evidence>
<feature type="site" description="Stabilizes the phosphoryl group" evidence="9">
    <location>
        <position position="50"/>
    </location>
</feature>
<dbReference type="Proteomes" id="UP000199072">
    <property type="component" value="Unassembled WGS sequence"/>
</dbReference>
<dbReference type="SUPFAM" id="SSF56784">
    <property type="entry name" value="HAD-like"/>
    <property type="match status" value="1"/>
</dbReference>
<feature type="binding site" evidence="10">
    <location>
        <position position="89"/>
    </location>
    <ligand>
        <name>Zn(2+)</name>
        <dbReference type="ChEBI" id="CHEBI:29105"/>
    </ligand>
</feature>
<evidence type="ECO:0000256" key="10">
    <source>
        <dbReference type="PIRSR" id="PIRSR004682-4"/>
    </source>
</evidence>
<keyword evidence="5 7" id="KW-0119">Carbohydrate metabolism</keyword>
<dbReference type="Gene3D" id="3.40.50.1000">
    <property type="entry name" value="HAD superfamily/HAD-like"/>
    <property type="match status" value="1"/>
</dbReference>
<dbReference type="InterPro" id="IPR036412">
    <property type="entry name" value="HAD-like_sf"/>
</dbReference>
<dbReference type="InterPro" id="IPR004446">
    <property type="entry name" value="Heptose_bisP_phosphatase"/>
</dbReference>
<comment type="cofactor">
    <cofactor evidence="10">
        <name>Zn(2+)</name>
        <dbReference type="ChEBI" id="CHEBI:29105"/>
    </cofactor>
</comment>
<dbReference type="OrthoDB" id="9813880at2"/>
<dbReference type="EC" id="3.1.3.-" evidence="7"/>
<name>A0A1G7H7I6_9SPHI</name>
<reference evidence="11 12" key="1">
    <citation type="submission" date="2016-10" db="EMBL/GenBank/DDBJ databases">
        <authorList>
            <person name="de Groot N.N."/>
        </authorList>
    </citation>
    <scope>NUCLEOTIDE SEQUENCE [LARGE SCALE GENOMIC DNA]</scope>
    <source>
        <strain evidence="11 12">47C3B</strain>
    </source>
</reference>
<dbReference type="STRING" id="1391627.SAMN05216464_11192"/>
<evidence type="ECO:0000256" key="4">
    <source>
        <dbReference type="ARBA" id="ARBA00022801"/>
    </source>
</evidence>
<evidence type="ECO:0000313" key="11">
    <source>
        <dbReference type="EMBL" id="SDE96293.1"/>
    </source>
</evidence>
<evidence type="ECO:0000256" key="9">
    <source>
        <dbReference type="PIRSR" id="PIRSR004682-3"/>
    </source>
</evidence>
<feature type="binding site" evidence="10">
    <location>
        <position position="104"/>
    </location>
    <ligand>
        <name>Zn(2+)</name>
        <dbReference type="ChEBI" id="CHEBI:29105"/>
    </ligand>
</feature>
<keyword evidence="12" id="KW-1185">Reference proteome</keyword>
<evidence type="ECO:0000313" key="12">
    <source>
        <dbReference type="Proteomes" id="UP000199072"/>
    </source>
</evidence>
<dbReference type="GO" id="GO:0005737">
    <property type="term" value="C:cytoplasm"/>
    <property type="evidence" value="ECO:0007669"/>
    <property type="project" value="UniProtKB-SubCell"/>
</dbReference>
<dbReference type="Pfam" id="PF13242">
    <property type="entry name" value="Hydrolase_like"/>
    <property type="match status" value="1"/>
</dbReference>
<dbReference type="AlphaFoldDB" id="A0A1G7H7I6"/>
<evidence type="ECO:0000256" key="8">
    <source>
        <dbReference type="PIRSR" id="PIRSR004682-1"/>
    </source>
</evidence>
<feature type="binding site" evidence="10">
    <location>
        <position position="133"/>
    </location>
    <ligand>
        <name>Mg(2+)</name>
        <dbReference type="ChEBI" id="CHEBI:18420"/>
    </ligand>
</feature>
<feature type="binding site" evidence="10">
    <location>
        <position position="10"/>
    </location>
    <ligand>
        <name>Mg(2+)</name>
        <dbReference type="ChEBI" id="CHEBI:18420"/>
    </ligand>
</feature>
<dbReference type="PANTHER" id="PTHR42891">
    <property type="entry name" value="D-GLYCERO-BETA-D-MANNO-HEPTOSE-1,7-BISPHOSPHATE 7-PHOSPHATASE"/>
    <property type="match status" value="1"/>
</dbReference>
<keyword evidence="3 10" id="KW-0479">Metal-binding</keyword>